<dbReference type="OrthoDB" id="9936425at2759"/>
<dbReference type="Pfam" id="PF25305">
    <property type="entry name" value="Ig_PDGFR_d4"/>
    <property type="match status" value="1"/>
</dbReference>
<comment type="caution">
    <text evidence="29">The sequence shown here is derived from an EMBL/GenBank/DDBJ whole genome shotgun (WGS) entry which is preliminary data.</text>
</comment>
<dbReference type="InterPro" id="IPR001245">
    <property type="entry name" value="Ser-Thr/Tyr_kinase_cat_dom"/>
</dbReference>
<keyword evidence="3" id="KW-1003">Cell membrane</keyword>
<keyword evidence="8 20" id="KW-0547">Nucleotide-binding</keyword>
<dbReference type="GO" id="GO:0001667">
    <property type="term" value="P:ameboidal-type cell migration"/>
    <property type="evidence" value="ECO:0007669"/>
    <property type="project" value="UniProtKB-ARBA"/>
</dbReference>
<proteinExistence type="inferred from homology"/>
<dbReference type="GO" id="GO:0030316">
    <property type="term" value="P:osteoclast differentiation"/>
    <property type="evidence" value="ECO:0007669"/>
    <property type="project" value="TreeGrafter"/>
</dbReference>
<dbReference type="GO" id="GO:0043235">
    <property type="term" value="C:receptor complex"/>
    <property type="evidence" value="ECO:0007669"/>
    <property type="project" value="TreeGrafter"/>
</dbReference>
<feature type="binding site" evidence="21">
    <location>
        <position position="806"/>
    </location>
    <ligand>
        <name>Mg(2+)</name>
        <dbReference type="ChEBI" id="CHEBI:18420"/>
    </ligand>
</feature>
<feature type="binding site" evidence="20">
    <location>
        <begin position="567"/>
        <end position="574"/>
    </location>
    <ligand>
        <name>ATP</name>
        <dbReference type="ChEBI" id="CHEBI:30616"/>
    </ligand>
</feature>
<feature type="domain" description="Ig-like" evidence="28">
    <location>
        <begin position="315"/>
        <end position="387"/>
    </location>
</feature>
<feature type="binding site" evidence="20">
    <location>
        <position position="792"/>
    </location>
    <ligand>
        <name>ATP</name>
        <dbReference type="ChEBI" id="CHEBI:30616"/>
    </ligand>
</feature>
<dbReference type="GO" id="GO:0046872">
    <property type="term" value="F:metal ion binding"/>
    <property type="evidence" value="ECO:0007669"/>
    <property type="project" value="UniProtKB-KW"/>
</dbReference>
<dbReference type="SUPFAM" id="SSF48726">
    <property type="entry name" value="Immunoglobulin"/>
    <property type="match status" value="3"/>
</dbReference>
<dbReference type="PROSITE" id="PS00107">
    <property type="entry name" value="PROTEIN_KINASE_ATP"/>
    <property type="match status" value="2"/>
</dbReference>
<keyword evidence="6 25" id="KW-0812">Transmembrane</keyword>
<evidence type="ECO:0000256" key="8">
    <source>
        <dbReference type="ARBA" id="ARBA00022741"/>
    </source>
</evidence>
<evidence type="ECO:0000256" key="17">
    <source>
        <dbReference type="ARBA" id="ARBA00023319"/>
    </source>
</evidence>
<feature type="active site" description="Proton acceptor" evidence="19">
    <location>
        <position position="788"/>
    </location>
</feature>
<dbReference type="PRINTS" id="PR01832">
    <property type="entry name" value="VEGFRECEPTOR"/>
</dbReference>
<dbReference type="GO" id="GO:0005011">
    <property type="term" value="F:macrophage colony-stimulating factor receptor activity"/>
    <property type="evidence" value="ECO:0007669"/>
    <property type="project" value="TreeGrafter"/>
</dbReference>
<evidence type="ECO:0000256" key="15">
    <source>
        <dbReference type="ARBA" id="ARBA00023170"/>
    </source>
</evidence>
<feature type="domain" description="Protein kinase" evidence="27">
    <location>
        <begin position="560"/>
        <end position="950"/>
    </location>
</feature>
<dbReference type="InterPro" id="IPR036179">
    <property type="entry name" value="Ig-like_dom_sf"/>
</dbReference>
<dbReference type="GO" id="GO:1990682">
    <property type="term" value="C:CSF1-CSF1R complex"/>
    <property type="evidence" value="ECO:0007669"/>
    <property type="project" value="TreeGrafter"/>
</dbReference>
<keyword evidence="30" id="KW-1185">Reference proteome</keyword>
<dbReference type="PIRSF" id="PIRSF500947">
    <property type="entry name" value="CSF-1_receptor"/>
    <property type="match status" value="1"/>
</dbReference>
<feature type="domain" description="Ig-like" evidence="28">
    <location>
        <begin position="52"/>
        <end position="104"/>
    </location>
</feature>
<evidence type="ECO:0000256" key="20">
    <source>
        <dbReference type="PIRSR" id="PIRSR000615-2"/>
    </source>
</evidence>
<feature type="binding site" evidence="23 24">
    <location>
        <position position="1072"/>
    </location>
    <ligand>
        <name>ATP</name>
        <dbReference type="ChEBI" id="CHEBI:30616"/>
    </ligand>
</feature>
<dbReference type="InterPro" id="IPR017441">
    <property type="entry name" value="Protein_kinase_ATP_BS"/>
</dbReference>
<dbReference type="InterPro" id="IPR001824">
    <property type="entry name" value="Tyr_kinase_rcpt_3_CS"/>
</dbReference>
<evidence type="ECO:0000256" key="4">
    <source>
        <dbReference type="ARBA" id="ARBA00022553"/>
    </source>
</evidence>
<evidence type="ECO:0000256" key="7">
    <source>
        <dbReference type="ARBA" id="ARBA00022737"/>
    </source>
</evidence>
<evidence type="ECO:0000256" key="2">
    <source>
        <dbReference type="ARBA" id="ARBA00011902"/>
    </source>
</evidence>
<evidence type="ECO:0000256" key="19">
    <source>
        <dbReference type="PIRSR" id="PIRSR000615-1"/>
    </source>
</evidence>
<keyword evidence="17 25" id="KW-0393">Immunoglobulin domain</keyword>
<comment type="subcellular location">
    <subcellularLocation>
        <location evidence="1">Cell membrane</location>
        <topology evidence="1">Single-pass type I membrane protein</topology>
    </subcellularLocation>
    <subcellularLocation>
        <location evidence="25">Membrane</location>
        <topology evidence="25">Single-pass type I membrane protein</topology>
    </subcellularLocation>
</comment>
<reference evidence="29 30" key="1">
    <citation type="journal article" date="2019" name="Genome Biol. Evol.">
        <title>Whole-Genome Sequencing of the Giant Devil Catfish, Bagarius yarrelli.</title>
        <authorList>
            <person name="Jiang W."/>
            <person name="Lv Y."/>
            <person name="Cheng L."/>
            <person name="Yang K."/>
            <person name="Chao B."/>
            <person name="Wang X."/>
            <person name="Li Y."/>
            <person name="Pan X."/>
            <person name="You X."/>
            <person name="Zhang Y."/>
            <person name="Yang J."/>
            <person name="Li J."/>
            <person name="Zhang X."/>
            <person name="Liu S."/>
            <person name="Sun C."/>
            <person name="Yang J."/>
            <person name="Shi Q."/>
        </authorList>
    </citation>
    <scope>NUCLEOTIDE SEQUENCE [LARGE SCALE GENOMIC DNA]</scope>
    <source>
        <strain evidence="29">JWS20170419001</strain>
        <tissue evidence="29">Muscle</tissue>
    </source>
</reference>
<evidence type="ECO:0000256" key="23">
    <source>
        <dbReference type="PIRSR" id="PIRSR500947-51"/>
    </source>
</evidence>
<evidence type="ECO:0000256" key="25">
    <source>
        <dbReference type="RuleBase" id="RU000311"/>
    </source>
</evidence>
<keyword evidence="10 20" id="KW-0067">ATP-binding</keyword>
<keyword evidence="4" id="KW-0597">Phosphoprotein</keyword>
<evidence type="ECO:0000256" key="24">
    <source>
        <dbReference type="PROSITE-ProRule" id="PRU10141"/>
    </source>
</evidence>
<feature type="binding site" evidence="23">
    <location>
        <begin position="1044"/>
        <end position="1052"/>
    </location>
    <ligand>
        <name>ATP</name>
        <dbReference type="ChEBI" id="CHEBI:30616"/>
    </ligand>
</feature>
<dbReference type="Gene3D" id="1.10.510.10">
    <property type="entry name" value="Transferase(Phosphotransferase) domain 1"/>
    <property type="match status" value="3"/>
</dbReference>
<feature type="transmembrane region" description="Helical" evidence="26">
    <location>
        <begin position="970"/>
        <end position="994"/>
    </location>
</feature>
<dbReference type="InterPro" id="IPR003599">
    <property type="entry name" value="Ig_sub"/>
</dbReference>
<protein>
    <recommendedName>
        <fullName evidence="2">receptor protein-tyrosine kinase</fullName>
        <ecNumber evidence="2">2.7.10.1</ecNumber>
    </recommendedName>
</protein>
<evidence type="ECO:0000313" key="30">
    <source>
        <dbReference type="Proteomes" id="UP000319801"/>
    </source>
</evidence>
<keyword evidence="21" id="KW-0479">Metal-binding</keyword>
<evidence type="ECO:0000256" key="22">
    <source>
        <dbReference type="PIRSR" id="PIRSR500947-50"/>
    </source>
</evidence>
<feature type="domain" description="Ig-like" evidence="28">
    <location>
        <begin position="196"/>
        <end position="290"/>
    </location>
</feature>
<sequence length="1381" mass="156703">MYSALSLLQIQSHSSSCALISGSGLELNPSTKEIILNANDSISIICSGWAPVSWRYKRDENKPEFRIENQSHTSSVLHLNNVTWQHTGVYVCSEEGSEESKEVAVYVPDQNEWFLENDYLAVTKTSEEGTVPCLVTDPKINVTLHEKDTENLVMGRYIPTSGFTGILEDKIYKCRGERDGEEKWSHLFYVFSILVPEVLDAHINASKMVLKQGEPLSLNCTAHGVELVFFSWEFPNKDAEDVEVLTDIIPATMSMRSFLNITQTTLAHSGQYVCLAQESVGNQHTSVSINITVLERGFVELSSFLSPNVSALLHENVELRVEVEAYPKPQIRWSKDGATINGDKVISTRQEQETRYISTLTLVRVRLEQKGYYTVHVANEDDSKNTTFDLVVKVPPQIAELTDHHLPEKRHAVTCVAEGVPSPNIQWFSCDSIHKCSNKSAVWSPLVADTESISIITNTTYNESRKINQVFSQVIFLRPQQITVRCQARNERGARARDIRLVTSTIIFIIILIAVWRKKPRYEIRWKVIESVSQDGHEYIYVDPVHLPYDLAWEMPRDSLVLGRTLGSGAFGRVVEATAYGLTSSQSSTKVAVKMLKSTARRSETQALMSELKIMSHLGPHLNIVNLLGACTKQGPLYLVTEFCRYGDLVDYLHRNKQSFLQNYANKSQLTNSSDSHICIDSDVPSEKGYVSFGSESDGGYMDMRKEEMTEYVAMQELTDTIKYADIQTSPYESPYQQDIYQEQGHRVDLSLVISDSPILSYTDLVGISFQVAKGMEFLASKNCVHRDLAARNVLICEGKLVKICDFGLARDIMHDNNYISKGNTFLPLKWMAPESIFHNLYTTLSDVWSYGILLWEIFSLDKPYLRLSPKLPSYLIHEGLSIDVHEGQDVEVGVSIEAYPQITHQQWEGPTFLNNSHHEVMFFSYNNRYEAVLLLKRLKSREQGRYIFYTNSSKAHASITFKIHVYEKLFTATLIGAISVMVFLLLLLLILMYKYKQKPKYEIRWKIIEASDGNSYTFIDPTQLPYNERWEFPRDKLKLGKILGSGAFGKVVEATAYGLGKEDNVTRVAVKMLKASAHSDEKEALMSELKILSHLGQHKNIVNLLGACTHGGPVLVITEYCCHGDLLNFLRNKAQTFLKCVVSIPEERSNYKNVTGDKIFFRSDSGISSTCSDAYLDMKPLVPRAQIRQLPSCNQEEVLFDIDDLLRFSYQVAQGLEFLAAKNCIHRDVAARNVLLTDDSVAKICDFGLARDIMNDSNYVVKGNVSQSPYPNILVDPKFYKMIKCGYQMSRPDFAPPEMYTIMKMCWNLEPTERPDFSKIVQLIERLLGETQDQTQYQNMLTEELDTEQLEACDTTKSEESCEQDEDEQPLMKANNYQFC</sequence>
<dbReference type="PROSITE" id="PS00109">
    <property type="entry name" value="PROTEIN_KINASE_TYR"/>
    <property type="match status" value="2"/>
</dbReference>
<dbReference type="InterPro" id="IPR008266">
    <property type="entry name" value="Tyr_kinase_AS"/>
</dbReference>
<evidence type="ECO:0000256" key="6">
    <source>
        <dbReference type="ARBA" id="ARBA00022692"/>
    </source>
</evidence>
<keyword evidence="11 26" id="KW-1133">Transmembrane helix</keyword>
<dbReference type="InterPro" id="IPR020635">
    <property type="entry name" value="Tyr_kinase_cat_dom"/>
</dbReference>
<keyword evidence="5" id="KW-0808">Transferase</keyword>
<evidence type="ECO:0000259" key="28">
    <source>
        <dbReference type="PROSITE" id="PS50835"/>
    </source>
</evidence>
<evidence type="ECO:0000256" key="12">
    <source>
        <dbReference type="ARBA" id="ARBA00023136"/>
    </source>
</evidence>
<dbReference type="SMART" id="SM00219">
    <property type="entry name" value="TyrKc"/>
    <property type="match status" value="2"/>
</dbReference>
<evidence type="ECO:0000256" key="3">
    <source>
        <dbReference type="ARBA" id="ARBA00022475"/>
    </source>
</evidence>
<evidence type="ECO:0000256" key="16">
    <source>
        <dbReference type="ARBA" id="ARBA00023180"/>
    </source>
</evidence>
<dbReference type="SMART" id="SM00409">
    <property type="entry name" value="IG"/>
    <property type="match status" value="4"/>
</dbReference>
<dbReference type="InterPro" id="IPR050122">
    <property type="entry name" value="RTK"/>
</dbReference>
<accession>A0A556UZX3</accession>
<evidence type="ECO:0000256" key="18">
    <source>
        <dbReference type="ARBA" id="ARBA00051243"/>
    </source>
</evidence>
<dbReference type="InterPro" id="IPR003598">
    <property type="entry name" value="Ig_sub2"/>
</dbReference>
<keyword evidence="21" id="KW-0460">Magnesium</keyword>
<evidence type="ECO:0000313" key="29">
    <source>
        <dbReference type="EMBL" id="TSQ35297.1"/>
    </source>
</evidence>
<dbReference type="InterPro" id="IPR013783">
    <property type="entry name" value="Ig-like_fold"/>
</dbReference>
<dbReference type="EC" id="2.7.10.1" evidence="2"/>
<feature type="active site" description="Proton acceptor" evidence="22">
    <location>
        <position position="1229"/>
    </location>
</feature>
<organism evidence="29 30">
    <name type="scientific">Bagarius yarrelli</name>
    <name type="common">Goonch</name>
    <name type="synonym">Bagrus yarrelli</name>
    <dbReference type="NCBI Taxonomy" id="175774"/>
    <lineage>
        <taxon>Eukaryota</taxon>
        <taxon>Metazoa</taxon>
        <taxon>Chordata</taxon>
        <taxon>Craniata</taxon>
        <taxon>Vertebrata</taxon>
        <taxon>Euteleostomi</taxon>
        <taxon>Actinopterygii</taxon>
        <taxon>Neopterygii</taxon>
        <taxon>Teleostei</taxon>
        <taxon>Ostariophysi</taxon>
        <taxon>Siluriformes</taxon>
        <taxon>Sisoridae</taxon>
        <taxon>Sisorinae</taxon>
        <taxon>Bagarius</taxon>
    </lineage>
</organism>
<gene>
    <name evidence="29" type="ORF">Baya_11110</name>
</gene>
<keyword evidence="15 25" id="KW-0675">Receptor</keyword>
<evidence type="ECO:0000256" key="5">
    <source>
        <dbReference type="ARBA" id="ARBA00022679"/>
    </source>
</evidence>
<evidence type="ECO:0000256" key="13">
    <source>
        <dbReference type="ARBA" id="ARBA00023137"/>
    </source>
</evidence>
<keyword evidence="9" id="KW-0418">Kinase</keyword>
<dbReference type="PROSITE" id="PS50011">
    <property type="entry name" value="PROTEIN_KINASE_DOM"/>
    <property type="match status" value="2"/>
</dbReference>
<dbReference type="GO" id="GO:0005886">
    <property type="term" value="C:plasma membrane"/>
    <property type="evidence" value="ECO:0007669"/>
    <property type="project" value="UniProtKB-SubCell"/>
</dbReference>
<feature type="binding site" evidence="20 24">
    <location>
        <position position="594"/>
    </location>
    <ligand>
        <name>ATP</name>
        <dbReference type="ChEBI" id="CHEBI:30616"/>
    </ligand>
</feature>
<evidence type="ECO:0000256" key="21">
    <source>
        <dbReference type="PIRSR" id="PIRSR000615-3"/>
    </source>
</evidence>
<dbReference type="GO" id="GO:0043408">
    <property type="term" value="P:regulation of MAPK cascade"/>
    <property type="evidence" value="ECO:0007669"/>
    <property type="project" value="TreeGrafter"/>
</dbReference>
<evidence type="ECO:0000256" key="9">
    <source>
        <dbReference type="ARBA" id="ARBA00022777"/>
    </source>
</evidence>
<dbReference type="SUPFAM" id="SSF56112">
    <property type="entry name" value="Protein kinase-like (PK-like)"/>
    <property type="match status" value="2"/>
</dbReference>
<keyword evidence="16" id="KW-0325">Glycoprotein</keyword>
<dbReference type="GO" id="GO:0019838">
    <property type="term" value="F:growth factor binding"/>
    <property type="evidence" value="ECO:0007669"/>
    <property type="project" value="TreeGrafter"/>
</dbReference>
<keyword evidence="13" id="KW-0829">Tyrosine-protein kinase</keyword>
<keyword evidence="7" id="KW-0677">Repeat</keyword>
<feature type="domain" description="Protein kinase" evidence="27">
    <location>
        <begin position="1038"/>
        <end position="1381"/>
    </location>
</feature>
<keyword evidence="14" id="KW-1015">Disulfide bond</keyword>
<dbReference type="GO" id="GO:0019955">
    <property type="term" value="F:cytokine binding"/>
    <property type="evidence" value="ECO:0007669"/>
    <property type="project" value="InterPro"/>
</dbReference>
<comment type="similarity">
    <text evidence="25">Belongs to the protein kinase superfamily. Tyr protein kinase family. CSF-1/PDGF receptor subfamily.</text>
</comment>
<dbReference type="GO" id="GO:0030335">
    <property type="term" value="P:positive regulation of cell migration"/>
    <property type="evidence" value="ECO:0007669"/>
    <property type="project" value="TreeGrafter"/>
</dbReference>
<dbReference type="InterPro" id="IPR030658">
    <property type="entry name" value="CSF-1_receptor"/>
</dbReference>
<feature type="binding site" evidence="20">
    <location>
        <begin position="642"/>
        <end position="648"/>
    </location>
    <ligand>
        <name>ATP</name>
        <dbReference type="ChEBI" id="CHEBI:30616"/>
    </ligand>
</feature>
<comment type="catalytic activity">
    <reaction evidence="18">
        <text>L-tyrosyl-[protein] + ATP = O-phospho-L-tyrosyl-[protein] + ADP + H(+)</text>
        <dbReference type="Rhea" id="RHEA:10596"/>
        <dbReference type="Rhea" id="RHEA-COMP:10136"/>
        <dbReference type="Rhea" id="RHEA-COMP:20101"/>
        <dbReference type="ChEBI" id="CHEBI:15378"/>
        <dbReference type="ChEBI" id="CHEBI:30616"/>
        <dbReference type="ChEBI" id="CHEBI:46858"/>
        <dbReference type="ChEBI" id="CHEBI:61978"/>
        <dbReference type="ChEBI" id="CHEBI:456216"/>
        <dbReference type="EC" id="2.7.10.1"/>
    </reaction>
</comment>
<dbReference type="Gene3D" id="2.60.40.10">
    <property type="entry name" value="Immunoglobulins"/>
    <property type="match status" value="6"/>
</dbReference>
<dbReference type="PRINTS" id="PR00109">
    <property type="entry name" value="TYRKINASE"/>
</dbReference>
<dbReference type="Proteomes" id="UP000319801">
    <property type="component" value="Unassembled WGS sequence"/>
</dbReference>
<evidence type="ECO:0000256" key="1">
    <source>
        <dbReference type="ARBA" id="ARBA00004251"/>
    </source>
</evidence>
<dbReference type="PROSITE" id="PS50835">
    <property type="entry name" value="IG_LIKE"/>
    <property type="match status" value="3"/>
</dbReference>
<dbReference type="PROSITE" id="PS00240">
    <property type="entry name" value="RECEPTOR_TYR_KIN_III"/>
    <property type="match status" value="2"/>
</dbReference>
<evidence type="ECO:0000259" key="27">
    <source>
        <dbReference type="PROSITE" id="PS50011"/>
    </source>
</evidence>
<evidence type="ECO:0000256" key="14">
    <source>
        <dbReference type="ARBA" id="ARBA00023157"/>
    </source>
</evidence>
<evidence type="ECO:0000256" key="26">
    <source>
        <dbReference type="SAM" id="Phobius"/>
    </source>
</evidence>
<feature type="transmembrane region" description="Helical" evidence="26">
    <location>
        <begin position="499"/>
        <end position="516"/>
    </location>
</feature>
<evidence type="ECO:0000256" key="10">
    <source>
        <dbReference type="ARBA" id="ARBA00022840"/>
    </source>
</evidence>
<dbReference type="PIRSF" id="PIRSF000615">
    <property type="entry name" value="TyrPK_CSF1-R"/>
    <property type="match status" value="1"/>
</dbReference>
<dbReference type="SMART" id="SM00408">
    <property type="entry name" value="IGc2"/>
    <property type="match status" value="3"/>
</dbReference>
<dbReference type="Pfam" id="PF07679">
    <property type="entry name" value="I-set"/>
    <property type="match status" value="2"/>
</dbReference>
<feature type="binding site" evidence="21">
    <location>
        <position position="793"/>
    </location>
    <ligand>
        <name>Mg(2+)</name>
        <dbReference type="ChEBI" id="CHEBI:18420"/>
    </ligand>
</feature>
<dbReference type="Gene3D" id="3.30.200.20">
    <property type="entry name" value="Phosphorylase Kinase, domain 1"/>
    <property type="match status" value="2"/>
</dbReference>
<dbReference type="InterPro" id="IPR011009">
    <property type="entry name" value="Kinase-like_dom_sf"/>
</dbReference>
<dbReference type="CDD" id="cd00096">
    <property type="entry name" value="Ig"/>
    <property type="match status" value="1"/>
</dbReference>
<dbReference type="InterPro" id="IPR007110">
    <property type="entry name" value="Ig-like_dom"/>
</dbReference>
<evidence type="ECO:0000256" key="11">
    <source>
        <dbReference type="ARBA" id="ARBA00022989"/>
    </source>
</evidence>
<dbReference type="GO" id="GO:0005524">
    <property type="term" value="F:ATP binding"/>
    <property type="evidence" value="ECO:0007669"/>
    <property type="project" value="UniProtKB-UniRule"/>
</dbReference>
<dbReference type="PANTHER" id="PTHR24416:SF53">
    <property type="entry name" value="PLATELET-DERIVED GROWTH FACTOR RECEPTOR BETA"/>
    <property type="match status" value="1"/>
</dbReference>
<dbReference type="PANTHER" id="PTHR24416">
    <property type="entry name" value="TYROSINE-PROTEIN KINASE RECEPTOR"/>
    <property type="match status" value="1"/>
</dbReference>
<dbReference type="InterPro" id="IPR000719">
    <property type="entry name" value="Prot_kinase_dom"/>
</dbReference>
<dbReference type="Pfam" id="PF07714">
    <property type="entry name" value="PK_Tyr_Ser-Thr"/>
    <property type="match status" value="3"/>
</dbReference>
<dbReference type="FunFam" id="3.30.200.20:FF:000025">
    <property type="entry name" value="Platelet-derived growth factor receptor alpha"/>
    <property type="match status" value="2"/>
</dbReference>
<keyword evidence="12 26" id="KW-0472">Membrane</keyword>
<dbReference type="EMBL" id="VCAZ01000084">
    <property type="protein sequence ID" value="TSQ35297.1"/>
    <property type="molecule type" value="Genomic_DNA"/>
</dbReference>
<name>A0A556UZX3_BAGYA</name>
<dbReference type="GO" id="GO:0007169">
    <property type="term" value="P:cell surface receptor protein tyrosine kinase signaling pathway"/>
    <property type="evidence" value="ECO:0007669"/>
    <property type="project" value="InterPro"/>
</dbReference>
<dbReference type="InterPro" id="IPR013098">
    <property type="entry name" value="Ig_I-set"/>
</dbReference>
<feature type="binding site" evidence="21">
    <location>
        <position position="539"/>
    </location>
    <ligand>
        <name>Mg(2+)</name>
        <dbReference type="ChEBI" id="CHEBI:18420"/>
    </ligand>
</feature>